<dbReference type="SUPFAM" id="SSF51569">
    <property type="entry name" value="Aldolase"/>
    <property type="match status" value="1"/>
</dbReference>
<keyword evidence="3" id="KW-1185">Reference proteome</keyword>
<accession>A0A402DMW7</accession>
<evidence type="ECO:0000313" key="3">
    <source>
        <dbReference type="Proteomes" id="UP000289954"/>
    </source>
</evidence>
<dbReference type="InterPro" id="IPR050456">
    <property type="entry name" value="DeoC/FbaB_aldolase"/>
</dbReference>
<evidence type="ECO:0000313" key="2">
    <source>
        <dbReference type="EMBL" id="GCE75467.1"/>
    </source>
</evidence>
<sequence length="274" mass="27978">MPAILRTTSVRPTPAAAGHLLRLRRILDADGRTAILPLDHAITFGPRGGLESASAVVDVARRAGFNAVMLRPGLVPAVLDVDTRDLGLILCVTGRLDRGVDHVLLSSVEAAAASGADAVCAEFKLGSEGELANAQVVSRVAEEAHQMGLPVLVTVYALPDIVARSGADAHVHACRVAEELGADLVKTGLPDDDALVRRCVEATTVPVVVAGGTADGTGALVERVARAVAAGAAGAAVGRSIWGADDPYDVAVRVRHAVAGDVTATRPLARDGVA</sequence>
<dbReference type="Pfam" id="PF01791">
    <property type="entry name" value="DeoC"/>
    <property type="match status" value="1"/>
</dbReference>
<dbReference type="PANTHER" id="PTHR47916">
    <property type="entry name" value="FRUCTOSE-BISPHOSPHATE ALDOLASE CLASS 1"/>
    <property type="match status" value="1"/>
</dbReference>
<protein>
    <submittedName>
        <fullName evidence="2">Fructose-bisphosphate aldolase</fullName>
    </submittedName>
</protein>
<comment type="caution">
    <text evidence="2">The sequence shown here is derived from an EMBL/GenBank/DDBJ whole genome shotgun (WGS) entry which is preliminary data.</text>
</comment>
<dbReference type="EMBL" id="BIMR01000025">
    <property type="protein sequence ID" value="GCE75467.1"/>
    <property type="molecule type" value="Genomic_DNA"/>
</dbReference>
<dbReference type="GO" id="GO:0004332">
    <property type="term" value="F:fructose-bisphosphate aldolase activity"/>
    <property type="evidence" value="ECO:0007669"/>
    <property type="project" value="InterPro"/>
</dbReference>
<dbReference type="PANTHER" id="PTHR47916:SF1">
    <property type="entry name" value="3-HYDROXY-5-PHOSPHONOOXYPENTANE-2,4-DIONE THIOLASE"/>
    <property type="match status" value="1"/>
</dbReference>
<name>A0A402DMW7_9CELL</name>
<dbReference type="RefSeq" id="WP_130780069.1">
    <property type="nucleotide sequence ID" value="NZ_BIMR01000025.1"/>
</dbReference>
<dbReference type="SMART" id="SM01133">
    <property type="entry name" value="DeoC"/>
    <property type="match status" value="1"/>
</dbReference>
<dbReference type="InterPro" id="IPR002915">
    <property type="entry name" value="DeoC/FbaB/LacD_aldolase"/>
</dbReference>
<reference evidence="2 3" key="1">
    <citation type="submission" date="2019-01" db="EMBL/GenBank/DDBJ databases">
        <title>Draft genome sequence of Cellulomonas takizawaensis strain TKZ-21.</title>
        <authorList>
            <person name="Yamamura H."/>
            <person name="Hayashi T."/>
            <person name="Hamada M."/>
            <person name="Serisawa Y."/>
            <person name="Matsuyama K."/>
            <person name="Nakagawa Y."/>
            <person name="Otoguro M."/>
            <person name="Yanagida F."/>
            <person name="Hayakawa M."/>
        </authorList>
    </citation>
    <scope>NUCLEOTIDE SEQUENCE [LARGE SCALE GENOMIC DNA]</scope>
    <source>
        <strain evidence="2 3">NBRC12680</strain>
    </source>
</reference>
<organism evidence="2 3">
    <name type="scientific">Cellulomonas biazotea</name>
    <dbReference type="NCBI Taxonomy" id="1709"/>
    <lineage>
        <taxon>Bacteria</taxon>
        <taxon>Bacillati</taxon>
        <taxon>Actinomycetota</taxon>
        <taxon>Actinomycetes</taxon>
        <taxon>Micrococcales</taxon>
        <taxon>Cellulomonadaceae</taxon>
        <taxon>Cellulomonas</taxon>
    </lineage>
</organism>
<evidence type="ECO:0000256" key="1">
    <source>
        <dbReference type="PIRSR" id="PIRSR038992-1"/>
    </source>
</evidence>
<feature type="active site" description="Schiff-base intermediate with dihydroxyacetone-P" evidence="1">
    <location>
        <position position="186"/>
    </location>
</feature>
<proteinExistence type="predicted"/>
<feature type="active site" description="Proton donor" evidence="1">
    <location>
        <position position="156"/>
    </location>
</feature>
<dbReference type="InterPro" id="IPR041720">
    <property type="entry name" value="FbaB-like"/>
</dbReference>
<dbReference type="Gene3D" id="3.20.20.70">
    <property type="entry name" value="Aldolase class I"/>
    <property type="match status" value="1"/>
</dbReference>
<gene>
    <name evidence="2" type="ORF">CBZ_05230</name>
</gene>
<dbReference type="AlphaFoldDB" id="A0A402DMW7"/>
<dbReference type="PIRSF" id="PIRSF038992">
    <property type="entry name" value="Aldolase_Ia"/>
    <property type="match status" value="1"/>
</dbReference>
<dbReference type="OrthoDB" id="9771504at2"/>
<dbReference type="Proteomes" id="UP000289954">
    <property type="component" value="Unassembled WGS sequence"/>
</dbReference>
<dbReference type="InterPro" id="IPR013785">
    <property type="entry name" value="Aldolase_TIM"/>
</dbReference>